<dbReference type="InterPro" id="IPR000253">
    <property type="entry name" value="FHA_dom"/>
</dbReference>
<evidence type="ECO:0000259" key="2">
    <source>
        <dbReference type="PROSITE" id="PS50006"/>
    </source>
</evidence>
<gene>
    <name evidence="3" type="primary">fha</name>
    <name evidence="3" type="ORF">METHB2_120045</name>
</gene>
<dbReference type="Pfam" id="PF20232">
    <property type="entry name" value="T6SS_FHA_C"/>
    <property type="match status" value="1"/>
</dbReference>
<proteinExistence type="predicted"/>
<keyword evidence="4" id="KW-1185">Reference proteome</keyword>
<comment type="caution">
    <text evidence="3">The sequence shown here is derived from an EMBL/GenBank/DDBJ whole genome shotgun (WGS) entry which is preliminary data.</text>
</comment>
<dbReference type="RefSeq" id="WP_174624672.1">
    <property type="nucleotide sequence ID" value="NZ_CADCXN010000024.1"/>
</dbReference>
<name>A0A8S0Y963_9GAMM</name>
<evidence type="ECO:0000313" key="3">
    <source>
        <dbReference type="EMBL" id="CAA9889686.1"/>
    </source>
</evidence>
<feature type="domain" description="FHA" evidence="2">
    <location>
        <begin position="28"/>
        <end position="78"/>
    </location>
</feature>
<dbReference type="Proteomes" id="UP000494216">
    <property type="component" value="Unassembled WGS sequence"/>
</dbReference>
<evidence type="ECO:0000256" key="1">
    <source>
        <dbReference type="SAM" id="MobiDB-lite"/>
    </source>
</evidence>
<dbReference type="NCBIfam" id="TIGR03354">
    <property type="entry name" value="VI_FHA"/>
    <property type="match status" value="1"/>
</dbReference>
<dbReference type="Pfam" id="PF00498">
    <property type="entry name" value="FHA"/>
    <property type="match status" value="1"/>
</dbReference>
<dbReference type="AlphaFoldDB" id="A0A8S0Y963"/>
<sequence>MKLSLIVISCSGVALDRALSITLNQKGATLGRREDNTLVLPDPRNYISGHHAVIEYKYPNYYITDTSTNGVLINQTKMLRGQGNSVKLNDGDNLKMGDYSLLVKIIEENRGKADLHPVDALSENLINLPEDPFAEINSDPIQEMIDKNDLFPSDWKSHPETSENPLDLPDNQFPKPSSNEQDDLVRGDLNRLPAHKEAFQPFEKKIADQANPENQLESPSDIFSDDWYLKSRNKKNEDSEPSAFLKTEPLLPQKSETKNRRRKTQSVTTDRTDTSPHELTKRTVTEFQHELIQNFLRGAQLDESKFAESLDPETFYIIGKMLRASVQGTMDVLLGRAKIKNEMHLDVTLIRPRQNNPFKFSVSADEALTKLLSPQNTGYLPPDEAIKEAFDDIKAHQYSVIAGMQTALLAVLHRFDPKKLEQRLQEQTPLSANVPILKQVKLWALFEHMYEEIEHEAEDNFYNLFGQAFAETYEQQIQKLKTSKKDI</sequence>
<feature type="region of interest" description="Disordered" evidence="1">
    <location>
        <begin position="150"/>
        <end position="184"/>
    </location>
</feature>
<accession>A0A8S0Y963</accession>
<feature type="region of interest" description="Disordered" evidence="1">
    <location>
        <begin position="233"/>
        <end position="278"/>
    </location>
</feature>
<dbReference type="EMBL" id="CADCXN010000024">
    <property type="protein sequence ID" value="CAA9889686.1"/>
    <property type="molecule type" value="Genomic_DNA"/>
</dbReference>
<dbReference type="SMART" id="SM00240">
    <property type="entry name" value="FHA"/>
    <property type="match status" value="1"/>
</dbReference>
<dbReference type="Gene3D" id="2.60.200.20">
    <property type="match status" value="1"/>
</dbReference>
<dbReference type="InterPro" id="IPR008984">
    <property type="entry name" value="SMAD_FHA_dom_sf"/>
</dbReference>
<reference evidence="3 4" key="1">
    <citation type="submission" date="2020-02" db="EMBL/GenBank/DDBJ databases">
        <authorList>
            <person name="Hogendoorn C."/>
        </authorList>
    </citation>
    <scope>NUCLEOTIDE SEQUENCE [LARGE SCALE GENOMIC DNA]</scope>
    <source>
        <strain evidence="3">METHB21</strain>
    </source>
</reference>
<dbReference type="SUPFAM" id="SSF49879">
    <property type="entry name" value="SMAD/FHA domain"/>
    <property type="match status" value="1"/>
</dbReference>
<dbReference type="CDD" id="cd00060">
    <property type="entry name" value="FHA"/>
    <property type="match status" value="1"/>
</dbReference>
<protein>
    <submittedName>
        <fullName evidence="3">Type VI secretion protein Fha1</fullName>
    </submittedName>
</protein>
<dbReference type="InterPro" id="IPR046883">
    <property type="entry name" value="T6SS_FHA_C"/>
</dbReference>
<organism evidence="3 4">
    <name type="scientific">Candidatus Methylobacter favarea</name>
    <dbReference type="NCBI Taxonomy" id="2707345"/>
    <lineage>
        <taxon>Bacteria</taxon>
        <taxon>Pseudomonadati</taxon>
        <taxon>Pseudomonadota</taxon>
        <taxon>Gammaproteobacteria</taxon>
        <taxon>Methylococcales</taxon>
        <taxon>Methylococcaceae</taxon>
        <taxon>Methylobacter</taxon>
    </lineage>
</organism>
<evidence type="ECO:0000313" key="4">
    <source>
        <dbReference type="Proteomes" id="UP000494216"/>
    </source>
</evidence>
<feature type="compositionally biased region" description="Basic and acidic residues" evidence="1">
    <location>
        <begin position="150"/>
        <end position="161"/>
    </location>
</feature>
<dbReference type="PROSITE" id="PS50006">
    <property type="entry name" value="FHA_DOMAIN"/>
    <property type="match status" value="1"/>
</dbReference>
<dbReference type="InterPro" id="IPR017735">
    <property type="entry name" value="T6SS_FHA"/>
</dbReference>